<dbReference type="Pfam" id="PF20125">
    <property type="entry name" value="DUF6515"/>
    <property type="match status" value="1"/>
</dbReference>
<organism evidence="1 2">
    <name type="scientific">Spongiivirga citrea</name>
    <dbReference type="NCBI Taxonomy" id="1481457"/>
    <lineage>
        <taxon>Bacteria</taxon>
        <taxon>Pseudomonadati</taxon>
        <taxon>Bacteroidota</taxon>
        <taxon>Flavobacteriia</taxon>
        <taxon>Flavobacteriales</taxon>
        <taxon>Flavobacteriaceae</taxon>
        <taxon>Spongiivirga</taxon>
    </lineage>
</organism>
<dbReference type="AlphaFoldDB" id="A0A6M0CN36"/>
<comment type="caution">
    <text evidence="1">The sequence shown here is derived from an EMBL/GenBank/DDBJ whole genome shotgun (WGS) entry which is preliminary data.</text>
</comment>
<dbReference type="Proteomes" id="UP000474296">
    <property type="component" value="Unassembled WGS sequence"/>
</dbReference>
<evidence type="ECO:0000313" key="1">
    <source>
        <dbReference type="EMBL" id="NER17269.1"/>
    </source>
</evidence>
<dbReference type="InterPro" id="IPR045398">
    <property type="entry name" value="DUF6515"/>
</dbReference>
<accession>A0A6M0CN36</accession>
<name>A0A6M0CN36_9FLAO</name>
<reference evidence="1 2" key="1">
    <citation type="submission" date="2020-01" db="EMBL/GenBank/DDBJ databases">
        <title>Spongiivirga citrea KCTC 32990T.</title>
        <authorList>
            <person name="Wang G."/>
        </authorList>
    </citation>
    <scope>NUCLEOTIDE SEQUENCE [LARGE SCALE GENOMIC DNA]</scope>
    <source>
        <strain evidence="1 2">KCTC 32990</strain>
    </source>
</reference>
<dbReference type="RefSeq" id="WP_164031590.1">
    <property type="nucleotide sequence ID" value="NZ_JAABOQ010000003.1"/>
</dbReference>
<sequence length="202" mass="23725">MKNFKNISRIAMIISICFFLPNRVEAQLRKTTVVKQTTVKRGVIRKRPVKVRRVAHVRYRHLPRWGATVRRIGFGYRTIAYRGVGFRFYKGIWYRPSGRRLVVARAPFGVRVKVLPVGYSRFVIGLRPYFYYYGTFYTKVDGTDEYQVVEPPIGAEIDALPDGYKIVEVNGQEYYKLENTYYEAHIDDNENEYYVVVADPTR</sequence>
<dbReference type="EMBL" id="JAABOQ010000003">
    <property type="protein sequence ID" value="NER17269.1"/>
    <property type="molecule type" value="Genomic_DNA"/>
</dbReference>
<proteinExistence type="predicted"/>
<protein>
    <submittedName>
        <fullName evidence="1">Uncharacterized protein</fullName>
    </submittedName>
</protein>
<keyword evidence="2" id="KW-1185">Reference proteome</keyword>
<evidence type="ECO:0000313" key="2">
    <source>
        <dbReference type="Proteomes" id="UP000474296"/>
    </source>
</evidence>
<gene>
    <name evidence="1" type="ORF">GWK10_08605</name>
</gene>